<evidence type="ECO:0000256" key="3">
    <source>
        <dbReference type="ARBA" id="ARBA00022691"/>
    </source>
</evidence>
<dbReference type="NCBIfam" id="TIGR04337">
    <property type="entry name" value="AmmeMemoSam_rS"/>
    <property type="match status" value="1"/>
</dbReference>
<name>A0A1F4TF21_UNCSA</name>
<organism evidence="8 9">
    <name type="scientific">candidate division WOR-1 bacterium RIFOXYB2_FULL_48_7</name>
    <dbReference type="NCBI Taxonomy" id="1802583"/>
    <lineage>
        <taxon>Bacteria</taxon>
        <taxon>Bacillati</taxon>
        <taxon>Saganbacteria</taxon>
    </lineage>
</organism>
<dbReference type="PANTHER" id="PTHR30352:SF5">
    <property type="entry name" value="PYRUVATE FORMATE-LYASE 1-ACTIVATING ENZYME"/>
    <property type="match status" value="1"/>
</dbReference>
<dbReference type="InterPro" id="IPR058240">
    <property type="entry name" value="rSAM_sf"/>
</dbReference>
<evidence type="ECO:0000259" key="7">
    <source>
        <dbReference type="PROSITE" id="PS51918"/>
    </source>
</evidence>
<comment type="caution">
    <text evidence="8">The sequence shown here is derived from an EMBL/GenBank/DDBJ whole genome shotgun (WGS) entry which is preliminary data.</text>
</comment>
<comment type="cofactor">
    <cofactor evidence="1">
        <name>[4Fe-4S] cluster</name>
        <dbReference type="ChEBI" id="CHEBI:49883"/>
    </cofactor>
</comment>
<dbReference type="PANTHER" id="PTHR30352">
    <property type="entry name" value="PYRUVATE FORMATE-LYASE-ACTIVATING ENZYME"/>
    <property type="match status" value="1"/>
</dbReference>
<feature type="domain" description="Radical SAM core" evidence="7">
    <location>
        <begin position="1"/>
        <end position="199"/>
    </location>
</feature>
<protein>
    <submittedName>
        <fullName evidence="8">AmmeMemoRadiSam system radical SAM enzyme</fullName>
    </submittedName>
</protein>
<dbReference type="STRING" id="1802583.A2311_03705"/>
<dbReference type="InterPro" id="IPR027596">
    <property type="entry name" value="AmmeMemoSam_rS"/>
</dbReference>
<dbReference type="AlphaFoldDB" id="A0A1F4TF21"/>
<keyword evidence="6" id="KW-0411">Iron-sulfur</keyword>
<dbReference type="InterPro" id="IPR013785">
    <property type="entry name" value="Aldolase_TIM"/>
</dbReference>
<dbReference type="Pfam" id="PF04055">
    <property type="entry name" value="Radical_SAM"/>
    <property type="match status" value="1"/>
</dbReference>
<keyword evidence="4" id="KW-0479">Metal-binding</keyword>
<dbReference type="SUPFAM" id="SSF102114">
    <property type="entry name" value="Radical SAM enzymes"/>
    <property type="match status" value="1"/>
</dbReference>
<dbReference type="GO" id="GO:0003824">
    <property type="term" value="F:catalytic activity"/>
    <property type="evidence" value="ECO:0007669"/>
    <property type="project" value="InterPro"/>
</dbReference>
<sequence>MDRQKPEIVGQLAEPDEIVASALVNNCASISYTYTEPTIFYEFALDTARIAKTKGLKNIFVSNGFINPAPLEKIAPFLDAANVDLKSFSEDYYRQICGARLQPVLETLKLMKKLGIWLEVTTLVIPGLNDSDDELWQIASFIKEELSADVPWHISGFYPTYKLLDRPPTDEATLNRGREIGLKMGLNYVYTGNRRIPGSEDTYCSKCQRAVIKRSGFQVKENNLKMASCSFCGEKIAGVFMP</sequence>
<dbReference type="GO" id="GO:0051539">
    <property type="term" value="F:4 iron, 4 sulfur cluster binding"/>
    <property type="evidence" value="ECO:0007669"/>
    <property type="project" value="UniProtKB-KW"/>
</dbReference>
<evidence type="ECO:0000256" key="6">
    <source>
        <dbReference type="ARBA" id="ARBA00023014"/>
    </source>
</evidence>
<dbReference type="EMBL" id="MEUF01000083">
    <property type="protein sequence ID" value="OGC31325.1"/>
    <property type="molecule type" value="Genomic_DNA"/>
</dbReference>
<evidence type="ECO:0000256" key="1">
    <source>
        <dbReference type="ARBA" id="ARBA00001966"/>
    </source>
</evidence>
<reference evidence="8 9" key="1">
    <citation type="journal article" date="2016" name="Nat. Commun.">
        <title>Thousands of microbial genomes shed light on interconnected biogeochemical processes in an aquifer system.</title>
        <authorList>
            <person name="Anantharaman K."/>
            <person name="Brown C.T."/>
            <person name="Hug L.A."/>
            <person name="Sharon I."/>
            <person name="Castelle C.J."/>
            <person name="Probst A.J."/>
            <person name="Thomas B.C."/>
            <person name="Singh A."/>
            <person name="Wilkins M.J."/>
            <person name="Karaoz U."/>
            <person name="Brodie E.L."/>
            <person name="Williams K.H."/>
            <person name="Hubbard S.S."/>
            <person name="Banfield J.F."/>
        </authorList>
    </citation>
    <scope>NUCLEOTIDE SEQUENCE [LARGE SCALE GENOMIC DNA]</scope>
</reference>
<evidence type="ECO:0000256" key="2">
    <source>
        <dbReference type="ARBA" id="ARBA00022485"/>
    </source>
</evidence>
<evidence type="ECO:0000256" key="4">
    <source>
        <dbReference type="ARBA" id="ARBA00022723"/>
    </source>
</evidence>
<dbReference type="InterPro" id="IPR007197">
    <property type="entry name" value="rSAM"/>
</dbReference>
<dbReference type="GO" id="GO:0046872">
    <property type="term" value="F:metal ion binding"/>
    <property type="evidence" value="ECO:0007669"/>
    <property type="project" value="UniProtKB-KW"/>
</dbReference>
<gene>
    <name evidence="8" type="ORF">A2311_03705</name>
</gene>
<keyword evidence="5" id="KW-0408">Iron</keyword>
<proteinExistence type="predicted"/>
<dbReference type="InterPro" id="IPR034457">
    <property type="entry name" value="Organic_radical-activating"/>
</dbReference>
<evidence type="ECO:0000256" key="5">
    <source>
        <dbReference type="ARBA" id="ARBA00023004"/>
    </source>
</evidence>
<evidence type="ECO:0000313" key="9">
    <source>
        <dbReference type="Proteomes" id="UP000178951"/>
    </source>
</evidence>
<keyword evidence="3" id="KW-0949">S-adenosyl-L-methionine</keyword>
<accession>A0A1F4TF21</accession>
<evidence type="ECO:0000313" key="8">
    <source>
        <dbReference type="EMBL" id="OGC31325.1"/>
    </source>
</evidence>
<dbReference type="PROSITE" id="PS51918">
    <property type="entry name" value="RADICAL_SAM"/>
    <property type="match status" value="1"/>
</dbReference>
<dbReference type="Gene3D" id="3.20.20.70">
    <property type="entry name" value="Aldolase class I"/>
    <property type="match status" value="1"/>
</dbReference>
<keyword evidence="2" id="KW-0004">4Fe-4S</keyword>
<dbReference type="Proteomes" id="UP000178951">
    <property type="component" value="Unassembled WGS sequence"/>
</dbReference>